<dbReference type="InterPro" id="IPR011622">
    <property type="entry name" value="7TMR_DISM_rcpt_extracell_dom2"/>
</dbReference>
<dbReference type="CDD" id="cd00082">
    <property type="entry name" value="HisKA"/>
    <property type="match status" value="1"/>
</dbReference>
<comment type="catalytic activity">
    <reaction evidence="1">
        <text>ATP + protein L-histidine = ADP + protein N-phospho-L-histidine.</text>
        <dbReference type="EC" id="2.7.13.3"/>
    </reaction>
</comment>
<evidence type="ECO:0000256" key="5">
    <source>
        <dbReference type="SAM" id="Phobius"/>
    </source>
</evidence>
<accession>A0ABV7JMA9</accession>
<dbReference type="Pfam" id="PF07696">
    <property type="entry name" value="7TMR-DISMED2"/>
    <property type="match status" value="1"/>
</dbReference>
<dbReference type="InterPro" id="IPR036890">
    <property type="entry name" value="HATPase_C_sf"/>
</dbReference>
<reference evidence="8" key="1">
    <citation type="journal article" date="2019" name="Int. J. Syst. Evol. Microbiol.">
        <title>The Global Catalogue of Microorganisms (GCM) 10K type strain sequencing project: providing services to taxonomists for standard genome sequencing and annotation.</title>
        <authorList>
            <consortium name="The Broad Institute Genomics Platform"/>
            <consortium name="The Broad Institute Genome Sequencing Center for Infectious Disease"/>
            <person name="Wu L."/>
            <person name="Ma J."/>
        </authorList>
    </citation>
    <scope>NUCLEOTIDE SEQUENCE [LARGE SCALE GENOMIC DNA]</scope>
    <source>
        <strain evidence="8">KCTC 52416</strain>
    </source>
</reference>
<dbReference type="Gene3D" id="2.60.40.2380">
    <property type="match status" value="1"/>
</dbReference>
<dbReference type="SUPFAM" id="SSF47384">
    <property type="entry name" value="Homodimeric domain of signal transducing histidine kinase"/>
    <property type="match status" value="1"/>
</dbReference>
<name>A0ABV7JMA9_9SPHI</name>
<dbReference type="InterPro" id="IPR003661">
    <property type="entry name" value="HisK_dim/P_dom"/>
</dbReference>
<protein>
    <recommendedName>
        <fullName evidence="2">histidine kinase</fullName>
        <ecNumber evidence="2">2.7.13.3</ecNumber>
    </recommendedName>
</protein>
<feature type="transmembrane region" description="Helical" evidence="5">
    <location>
        <begin position="364"/>
        <end position="384"/>
    </location>
</feature>
<evidence type="ECO:0000256" key="2">
    <source>
        <dbReference type="ARBA" id="ARBA00012438"/>
    </source>
</evidence>
<evidence type="ECO:0000256" key="1">
    <source>
        <dbReference type="ARBA" id="ARBA00000085"/>
    </source>
</evidence>
<proteinExistence type="predicted"/>
<evidence type="ECO:0000256" key="4">
    <source>
        <dbReference type="SAM" id="Coils"/>
    </source>
</evidence>
<feature type="transmembrane region" description="Helical" evidence="5">
    <location>
        <begin position="280"/>
        <end position="300"/>
    </location>
</feature>
<dbReference type="PANTHER" id="PTHR43065">
    <property type="entry name" value="SENSOR HISTIDINE KINASE"/>
    <property type="match status" value="1"/>
</dbReference>
<feature type="transmembrane region" description="Helical" evidence="5">
    <location>
        <begin position="332"/>
        <end position="352"/>
    </location>
</feature>
<feature type="transmembrane region" description="Helical" evidence="5">
    <location>
        <begin position="306"/>
        <end position="325"/>
    </location>
</feature>
<evidence type="ECO:0000256" key="3">
    <source>
        <dbReference type="ARBA" id="ARBA00022553"/>
    </source>
</evidence>
<dbReference type="Pfam" id="PF02518">
    <property type="entry name" value="HATPase_c"/>
    <property type="match status" value="1"/>
</dbReference>
<dbReference type="RefSeq" id="WP_379024642.1">
    <property type="nucleotide sequence ID" value="NZ_JBHRTA010000038.1"/>
</dbReference>
<dbReference type="Pfam" id="PF07695">
    <property type="entry name" value="7TMR-DISM_7TM"/>
    <property type="match status" value="1"/>
</dbReference>
<dbReference type="Gene3D" id="3.30.565.10">
    <property type="entry name" value="Histidine kinase-like ATPase, C-terminal domain"/>
    <property type="match status" value="1"/>
</dbReference>
<dbReference type="EMBL" id="JBHRTA010000038">
    <property type="protein sequence ID" value="MFC3199230.1"/>
    <property type="molecule type" value="Genomic_DNA"/>
</dbReference>
<dbReference type="InterPro" id="IPR004358">
    <property type="entry name" value="Sig_transdc_His_kin-like_C"/>
</dbReference>
<feature type="transmembrane region" description="Helical" evidence="5">
    <location>
        <begin position="249"/>
        <end position="268"/>
    </location>
</feature>
<evidence type="ECO:0000313" key="8">
    <source>
        <dbReference type="Proteomes" id="UP001595526"/>
    </source>
</evidence>
<dbReference type="PROSITE" id="PS50109">
    <property type="entry name" value="HIS_KIN"/>
    <property type="match status" value="1"/>
</dbReference>
<dbReference type="PANTHER" id="PTHR43065:SF50">
    <property type="entry name" value="HISTIDINE KINASE"/>
    <property type="match status" value="1"/>
</dbReference>
<dbReference type="EC" id="2.7.13.3" evidence="2"/>
<dbReference type="Proteomes" id="UP001595526">
    <property type="component" value="Unassembled WGS sequence"/>
</dbReference>
<dbReference type="SUPFAM" id="SSF55874">
    <property type="entry name" value="ATPase domain of HSP90 chaperone/DNA topoisomerase II/histidine kinase"/>
    <property type="match status" value="1"/>
</dbReference>
<keyword evidence="5" id="KW-0812">Transmembrane</keyword>
<feature type="domain" description="Histidine kinase" evidence="6">
    <location>
        <begin position="466"/>
        <end position="716"/>
    </location>
</feature>
<keyword evidence="5" id="KW-1133">Transmembrane helix</keyword>
<evidence type="ECO:0000313" key="7">
    <source>
        <dbReference type="EMBL" id="MFC3199230.1"/>
    </source>
</evidence>
<keyword evidence="4" id="KW-0175">Coiled coil</keyword>
<dbReference type="InterPro" id="IPR005467">
    <property type="entry name" value="His_kinase_dom"/>
</dbReference>
<dbReference type="InterPro" id="IPR011623">
    <property type="entry name" value="7TMR_DISM_rcpt_extracell_dom1"/>
</dbReference>
<keyword evidence="3" id="KW-0597">Phosphoprotein</keyword>
<evidence type="ECO:0000259" key="6">
    <source>
        <dbReference type="PROSITE" id="PS50109"/>
    </source>
</evidence>
<sequence>MKQTYHLSLVLVVLMLLPVFGQGRTDDSVIVFNDAGALFNIVENVFIYQDSTGKRGIDQVKEFFFEKYKTGIPNIGFTNSTVWLKLYLKNTSEDSELYLTVRQPSIDSICLYHADVVAERICLGETQPYSARVVDNPAYIFPLTLKAGEVQVYYLSIVSKDQIQLPMLLGTAETVFEEYSQNNLLFGIYIGIVLVMMVYNLFVALTVRDIVYLYYIIYIFFVGLTQAFFQGYAFKYLWPNSIWLASNGSVIIPFLSGISTILFIKPFLQIRRFVPKHSLGLNLLILLYTISLVLGLAGYYHISILLLQLIASCGSVYVIIIAFIIRRKGYRPAFFFLIAFSIFLLSVVLFVLRNFNLIPYNALTSYILEIGSVFQIVLLSFALADKINIYRKEKEDSQLKTIAIAKENEKLIREQNIVLEQRVEERTHALQESNNTLQETLAHLKDAQAQLVEAEKMASLGQLTAGVAHEINNPINFVTSNVAPLKRDVNMVWDAIAEIEAIALSDLPISVKERRISEYKEEMDIEYLKTEIEFLLKGMHEGASRTAEIVKSLRIFSRVDENSLKFADINEGLDSTLVILNSIVREGVQVVKRYADLPLIECYPGKLNQVFLNIITNAIYAVNKKFEGSPGGTLEIETKADQTNVYISIKDNGIGMPEEVREKVFDPFFTTKEVGEGTGLGMSIAYNTIRKHQGEIKIESQIGIGTEFILIIPLRQHTDK</sequence>
<dbReference type="InterPro" id="IPR003594">
    <property type="entry name" value="HATPase_dom"/>
</dbReference>
<comment type="caution">
    <text evidence="7">The sequence shown here is derived from an EMBL/GenBank/DDBJ whole genome shotgun (WGS) entry which is preliminary data.</text>
</comment>
<dbReference type="Gene3D" id="1.10.287.130">
    <property type="match status" value="1"/>
</dbReference>
<dbReference type="InterPro" id="IPR036097">
    <property type="entry name" value="HisK_dim/P_sf"/>
</dbReference>
<feature type="transmembrane region" description="Helical" evidence="5">
    <location>
        <begin position="212"/>
        <end position="229"/>
    </location>
</feature>
<keyword evidence="8" id="KW-1185">Reference proteome</keyword>
<dbReference type="SMART" id="SM00387">
    <property type="entry name" value="HATPase_c"/>
    <property type="match status" value="1"/>
</dbReference>
<feature type="coiled-coil region" evidence="4">
    <location>
        <begin position="430"/>
        <end position="457"/>
    </location>
</feature>
<organism evidence="7 8">
    <name type="scientific">Parapedobacter deserti</name>
    <dbReference type="NCBI Taxonomy" id="1912957"/>
    <lineage>
        <taxon>Bacteria</taxon>
        <taxon>Pseudomonadati</taxon>
        <taxon>Bacteroidota</taxon>
        <taxon>Sphingobacteriia</taxon>
        <taxon>Sphingobacteriales</taxon>
        <taxon>Sphingobacteriaceae</taxon>
        <taxon>Parapedobacter</taxon>
    </lineage>
</organism>
<dbReference type="PRINTS" id="PR00344">
    <property type="entry name" value="BCTRLSENSOR"/>
</dbReference>
<keyword evidence="5" id="KW-0472">Membrane</keyword>
<gene>
    <name evidence="7" type="ORF">ACFOET_16515</name>
</gene>
<feature type="transmembrane region" description="Helical" evidence="5">
    <location>
        <begin position="184"/>
        <end position="205"/>
    </location>
</feature>